<dbReference type="PANTHER" id="PTHR43280">
    <property type="entry name" value="ARAC-FAMILY TRANSCRIPTIONAL REGULATOR"/>
    <property type="match status" value="1"/>
</dbReference>
<dbReference type="GO" id="GO:0043565">
    <property type="term" value="F:sequence-specific DNA binding"/>
    <property type="evidence" value="ECO:0007669"/>
    <property type="project" value="InterPro"/>
</dbReference>
<accession>A0A1H0VNT0</accession>
<dbReference type="Proteomes" id="UP000199159">
    <property type="component" value="Unassembled WGS sequence"/>
</dbReference>
<dbReference type="PRINTS" id="PR00032">
    <property type="entry name" value="HTHARAC"/>
</dbReference>
<keyword evidence="6" id="KW-1185">Reference proteome</keyword>
<evidence type="ECO:0000259" key="4">
    <source>
        <dbReference type="PROSITE" id="PS01124"/>
    </source>
</evidence>
<dbReference type="SUPFAM" id="SSF46689">
    <property type="entry name" value="Homeodomain-like"/>
    <property type="match status" value="2"/>
</dbReference>
<dbReference type="GO" id="GO:0003700">
    <property type="term" value="F:DNA-binding transcription factor activity"/>
    <property type="evidence" value="ECO:0007669"/>
    <property type="project" value="InterPro"/>
</dbReference>
<name>A0A1H0VNT0_9BACI</name>
<reference evidence="6" key="1">
    <citation type="submission" date="2016-10" db="EMBL/GenBank/DDBJ databases">
        <authorList>
            <person name="Varghese N."/>
            <person name="Submissions S."/>
        </authorList>
    </citation>
    <scope>NUCLEOTIDE SEQUENCE [LARGE SCALE GENOMIC DNA]</scope>
    <source>
        <strain evidence="6">IBRC-M10078</strain>
    </source>
</reference>
<sequence>MSSHIETTKKICDLVAETFDLSVIFIDPAWKIVHESLTNRALNPLYANQKQRFFNPLQFNATNQFDYPVITKSAFSEKFIICSVYHNRSFEGTVLVGPSLPNPISDKVISGLVHDSRSFFSREEVFEYYKSIPIIETKKLINISTIIFQMFNHVLLSPKTVEEKNKMHVDLIDKIDKNELAISENLQLNRFHDRIFEKTMLEVVKGGRVDEIKNLPNKEEEESTILSKSSYIRSFKNHIITLITLASRASIEGGVHDEIAFGLHDRFILQVEELDRLDKIRLLAKEILYTFTEKVREAQNDRYSKTITICRDYIYRHLYEDISHDDIANKIMLSPKYLSALFKKEVGITVSEYIQLTKINEAKKLLAYTKTPISEICTLLSFNDQSYFTKVFKKVTGVTPKIYREKHHLLDT</sequence>
<organism evidence="5 6">
    <name type="scientific">Litchfieldia salsa</name>
    <dbReference type="NCBI Taxonomy" id="930152"/>
    <lineage>
        <taxon>Bacteria</taxon>
        <taxon>Bacillati</taxon>
        <taxon>Bacillota</taxon>
        <taxon>Bacilli</taxon>
        <taxon>Bacillales</taxon>
        <taxon>Bacillaceae</taxon>
        <taxon>Litchfieldia</taxon>
    </lineage>
</organism>
<dbReference type="InterPro" id="IPR018060">
    <property type="entry name" value="HTH_AraC"/>
</dbReference>
<gene>
    <name evidence="5" type="ORF">SAMN05216565_10785</name>
</gene>
<dbReference type="InterPro" id="IPR009057">
    <property type="entry name" value="Homeodomain-like_sf"/>
</dbReference>
<dbReference type="PANTHER" id="PTHR43280:SF34">
    <property type="entry name" value="ARAC-FAMILY TRANSCRIPTIONAL REGULATOR"/>
    <property type="match status" value="1"/>
</dbReference>
<protein>
    <submittedName>
        <fullName evidence="5">Helix-turn-helix domain-containing protein</fullName>
    </submittedName>
</protein>
<dbReference type="PROSITE" id="PS01124">
    <property type="entry name" value="HTH_ARAC_FAMILY_2"/>
    <property type="match status" value="1"/>
</dbReference>
<dbReference type="InterPro" id="IPR020449">
    <property type="entry name" value="Tscrpt_reg_AraC-type_HTH"/>
</dbReference>
<dbReference type="SMART" id="SM00342">
    <property type="entry name" value="HTH_ARAC"/>
    <property type="match status" value="1"/>
</dbReference>
<dbReference type="OrthoDB" id="247151at2"/>
<evidence type="ECO:0000256" key="2">
    <source>
        <dbReference type="ARBA" id="ARBA00023125"/>
    </source>
</evidence>
<dbReference type="AlphaFoldDB" id="A0A1H0VNT0"/>
<evidence type="ECO:0000256" key="1">
    <source>
        <dbReference type="ARBA" id="ARBA00023015"/>
    </source>
</evidence>
<proteinExistence type="predicted"/>
<dbReference type="Gene3D" id="1.10.10.60">
    <property type="entry name" value="Homeodomain-like"/>
    <property type="match status" value="2"/>
</dbReference>
<dbReference type="EMBL" id="FNJU01000007">
    <property type="protein sequence ID" value="SDP79746.1"/>
    <property type="molecule type" value="Genomic_DNA"/>
</dbReference>
<keyword evidence="2" id="KW-0238">DNA-binding</keyword>
<feature type="domain" description="HTH araC/xylS-type" evidence="4">
    <location>
        <begin position="308"/>
        <end position="406"/>
    </location>
</feature>
<evidence type="ECO:0000313" key="5">
    <source>
        <dbReference type="EMBL" id="SDP79746.1"/>
    </source>
</evidence>
<keyword evidence="1" id="KW-0805">Transcription regulation</keyword>
<dbReference type="STRING" id="930152.SAMN05216565_10785"/>
<dbReference type="Pfam" id="PF12833">
    <property type="entry name" value="HTH_18"/>
    <property type="match status" value="1"/>
</dbReference>
<evidence type="ECO:0000313" key="6">
    <source>
        <dbReference type="Proteomes" id="UP000199159"/>
    </source>
</evidence>
<evidence type="ECO:0000256" key="3">
    <source>
        <dbReference type="ARBA" id="ARBA00023163"/>
    </source>
</evidence>
<dbReference type="RefSeq" id="WP_090855722.1">
    <property type="nucleotide sequence ID" value="NZ_FNJU01000007.1"/>
</dbReference>
<keyword evidence="3" id="KW-0804">Transcription</keyword>